<comment type="caution">
    <text evidence="1">The sequence shown here is derived from an EMBL/GenBank/DDBJ whole genome shotgun (WGS) entry which is preliminary data.</text>
</comment>
<accession>A0ABV6X5U2</accession>
<gene>
    <name evidence="1" type="ORF">ACEZDB_23845</name>
</gene>
<name>A0ABV6X5U2_9ACTN</name>
<proteinExistence type="predicted"/>
<reference evidence="1 2" key="1">
    <citation type="submission" date="2024-09" db="EMBL/GenBank/DDBJ databases">
        <authorList>
            <person name="Lee S.D."/>
        </authorList>
    </citation>
    <scope>NUCLEOTIDE SEQUENCE [LARGE SCALE GENOMIC DNA]</scope>
    <source>
        <strain evidence="1 2">N1-3</strain>
    </source>
</reference>
<organism evidence="1 2">
    <name type="scientific">Streptacidiphilus alkalitolerans</name>
    <dbReference type="NCBI Taxonomy" id="3342712"/>
    <lineage>
        <taxon>Bacteria</taxon>
        <taxon>Bacillati</taxon>
        <taxon>Actinomycetota</taxon>
        <taxon>Actinomycetes</taxon>
        <taxon>Kitasatosporales</taxon>
        <taxon>Streptomycetaceae</taxon>
        <taxon>Streptacidiphilus</taxon>
    </lineage>
</organism>
<dbReference type="EMBL" id="JBHEZY010000010">
    <property type="protein sequence ID" value="MFC1433686.1"/>
    <property type="molecule type" value="Genomic_DNA"/>
</dbReference>
<evidence type="ECO:0000313" key="1">
    <source>
        <dbReference type="EMBL" id="MFC1433686.1"/>
    </source>
</evidence>
<dbReference type="RefSeq" id="WP_380555848.1">
    <property type="nucleotide sequence ID" value="NZ_JBHEZY010000010.1"/>
</dbReference>
<protein>
    <submittedName>
        <fullName evidence="1">Uncharacterized protein</fullName>
    </submittedName>
</protein>
<dbReference type="Proteomes" id="UP001592530">
    <property type="component" value="Unassembled WGS sequence"/>
</dbReference>
<sequence>MCILEYRVDPGGSTSWTALTTLDGELAASGSTRPVHRSTLKLPEGVAAVALPAALARDHGLRAVLSNGSKHFSCLVGPES</sequence>
<evidence type="ECO:0000313" key="2">
    <source>
        <dbReference type="Proteomes" id="UP001592530"/>
    </source>
</evidence>